<gene>
    <name evidence="2" type="primary">Dwil\GK11395</name>
    <name evidence="2" type="ORF">Dwil_GK11395</name>
</gene>
<evidence type="ECO:0000313" key="3">
    <source>
        <dbReference type="Proteomes" id="UP000007798"/>
    </source>
</evidence>
<reference evidence="2 3" key="1">
    <citation type="journal article" date="2007" name="Nature">
        <title>Evolution of genes and genomes on the Drosophila phylogeny.</title>
        <authorList>
            <consortium name="Drosophila 12 Genomes Consortium"/>
            <person name="Clark A.G."/>
            <person name="Eisen M.B."/>
            <person name="Smith D.R."/>
            <person name="Bergman C.M."/>
            <person name="Oliver B."/>
            <person name="Markow T.A."/>
            <person name="Kaufman T.C."/>
            <person name="Kellis M."/>
            <person name="Gelbart W."/>
            <person name="Iyer V.N."/>
            <person name="Pollard D.A."/>
            <person name="Sackton T.B."/>
            <person name="Larracuente A.M."/>
            <person name="Singh N.D."/>
            <person name="Abad J.P."/>
            <person name="Abt D.N."/>
            <person name="Adryan B."/>
            <person name="Aguade M."/>
            <person name="Akashi H."/>
            <person name="Anderson W.W."/>
            <person name="Aquadro C.F."/>
            <person name="Ardell D.H."/>
            <person name="Arguello R."/>
            <person name="Artieri C.G."/>
            <person name="Barbash D.A."/>
            <person name="Barker D."/>
            <person name="Barsanti P."/>
            <person name="Batterham P."/>
            <person name="Batzoglou S."/>
            <person name="Begun D."/>
            <person name="Bhutkar A."/>
            <person name="Blanco E."/>
            <person name="Bosak S.A."/>
            <person name="Bradley R.K."/>
            <person name="Brand A.D."/>
            <person name="Brent M.R."/>
            <person name="Brooks A.N."/>
            <person name="Brown R.H."/>
            <person name="Butlin R.K."/>
            <person name="Caggese C."/>
            <person name="Calvi B.R."/>
            <person name="Bernardo de Carvalho A."/>
            <person name="Caspi A."/>
            <person name="Castrezana S."/>
            <person name="Celniker S.E."/>
            <person name="Chang J.L."/>
            <person name="Chapple C."/>
            <person name="Chatterji S."/>
            <person name="Chinwalla A."/>
            <person name="Civetta A."/>
            <person name="Clifton S.W."/>
            <person name="Comeron J.M."/>
            <person name="Costello J.C."/>
            <person name="Coyne J.A."/>
            <person name="Daub J."/>
            <person name="David R.G."/>
            <person name="Delcher A.L."/>
            <person name="Delehaunty K."/>
            <person name="Do C.B."/>
            <person name="Ebling H."/>
            <person name="Edwards K."/>
            <person name="Eickbush T."/>
            <person name="Evans J.D."/>
            <person name="Filipski A."/>
            <person name="Findeiss S."/>
            <person name="Freyhult E."/>
            <person name="Fulton L."/>
            <person name="Fulton R."/>
            <person name="Garcia A.C."/>
            <person name="Gardiner A."/>
            <person name="Garfield D.A."/>
            <person name="Garvin B.E."/>
            <person name="Gibson G."/>
            <person name="Gilbert D."/>
            <person name="Gnerre S."/>
            <person name="Godfrey J."/>
            <person name="Good R."/>
            <person name="Gotea V."/>
            <person name="Gravely B."/>
            <person name="Greenberg A.J."/>
            <person name="Griffiths-Jones S."/>
            <person name="Gross S."/>
            <person name="Guigo R."/>
            <person name="Gustafson E.A."/>
            <person name="Haerty W."/>
            <person name="Hahn M.W."/>
            <person name="Halligan D.L."/>
            <person name="Halpern A.L."/>
            <person name="Halter G.M."/>
            <person name="Han M.V."/>
            <person name="Heger A."/>
            <person name="Hillier L."/>
            <person name="Hinrichs A.S."/>
            <person name="Holmes I."/>
            <person name="Hoskins R.A."/>
            <person name="Hubisz M.J."/>
            <person name="Hultmark D."/>
            <person name="Huntley M.A."/>
            <person name="Jaffe D.B."/>
            <person name="Jagadeeshan S."/>
            <person name="Jeck W.R."/>
            <person name="Johnson J."/>
            <person name="Jones C.D."/>
            <person name="Jordan W.C."/>
            <person name="Karpen G.H."/>
            <person name="Kataoka E."/>
            <person name="Keightley P.D."/>
            <person name="Kheradpour P."/>
            <person name="Kirkness E.F."/>
            <person name="Koerich L.B."/>
            <person name="Kristiansen K."/>
            <person name="Kudrna D."/>
            <person name="Kulathinal R.J."/>
            <person name="Kumar S."/>
            <person name="Kwok R."/>
            <person name="Lander E."/>
            <person name="Langley C.H."/>
            <person name="Lapoint R."/>
            <person name="Lazzaro B.P."/>
            <person name="Lee S.J."/>
            <person name="Levesque L."/>
            <person name="Li R."/>
            <person name="Lin C.F."/>
            <person name="Lin M.F."/>
            <person name="Lindblad-Toh K."/>
            <person name="Llopart A."/>
            <person name="Long M."/>
            <person name="Low L."/>
            <person name="Lozovsky E."/>
            <person name="Lu J."/>
            <person name="Luo M."/>
            <person name="Machado C.A."/>
            <person name="Makalowski W."/>
            <person name="Marzo M."/>
            <person name="Matsuda M."/>
            <person name="Matzkin L."/>
            <person name="McAllister B."/>
            <person name="McBride C.S."/>
            <person name="McKernan B."/>
            <person name="McKernan K."/>
            <person name="Mendez-Lago M."/>
            <person name="Minx P."/>
            <person name="Mollenhauer M.U."/>
            <person name="Montooth K."/>
            <person name="Mount S.M."/>
            <person name="Mu X."/>
            <person name="Myers E."/>
            <person name="Negre B."/>
            <person name="Newfeld S."/>
            <person name="Nielsen R."/>
            <person name="Noor M.A."/>
            <person name="O'Grady P."/>
            <person name="Pachter L."/>
            <person name="Papaceit M."/>
            <person name="Parisi M.J."/>
            <person name="Parisi M."/>
            <person name="Parts L."/>
            <person name="Pedersen J.S."/>
            <person name="Pesole G."/>
            <person name="Phillippy A.M."/>
            <person name="Ponting C.P."/>
            <person name="Pop M."/>
            <person name="Porcelli D."/>
            <person name="Powell J.R."/>
            <person name="Prohaska S."/>
            <person name="Pruitt K."/>
            <person name="Puig M."/>
            <person name="Quesneville H."/>
            <person name="Ram K.R."/>
            <person name="Rand D."/>
            <person name="Rasmussen M.D."/>
            <person name="Reed L.K."/>
            <person name="Reenan R."/>
            <person name="Reily A."/>
            <person name="Remington K.A."/>
            <person name="Rieger T.T."/>
            <person name="Ritchie M.G."/>
            <person name="Robin C."/>
            <person name="Rogers Y.H."/>
            <person name="Rohde C."/>
            <person name="Rozas J."/>
            <person name="Rubenfield M.J."/>
            <person name="Ruiz A."/>
            <person name="Russo S."/>
            <person name="Salzberg S.L."/>
            <person name="Sanchez-Gracia A."/>
            <person name="Saranga D.J."/>
            <person name="Sato H."/>
            <person name="Schaeffer S.W."/>
            <person name="Schatz M.C."/>
            <person name="Schlenke T."/>
            <person name="Schwartz R."/>
            <person name="Segarra C."/>
            <person name="Singh R.S."/>
            <person name="Sirot L."/>
            <person name="Sirota M."/>
            <person name="Sisneros N.B."/>
            <person name="Smith C.D."/>
            <person name="Smith T.F."/>
            <person name="Spieth J."/>
            <person name="Stage D.E."/>
            <person name="Stark A."/>
            <person name="Stephan W."/>
            <person name="Strausberg R.L."/>
            <person name="Strempel S."/>
            <person name="Sturgill D."/>
            <person name="Sutton G."/>
            <person name="Sutton G.G."/>
            <person name="Tao W."/>
            <person name="Teichmann S."/>
            <person name="Tobari Y.N."/>
            <person name="Tomimura Y."/>
            <person name="Tsolas J.M."/>
            <person name="Valente V.L."/>
            <person name="Venter E."/>
            <person name="Venter J.C."/>
            <person name="Vicario S."/>
            <person name="Vieira F.G."/>
            <person name="Vilella A.J."/>
            <person name="Villasante A."/>
            <person name="Walenz B."/>
            <person name="Wang J."/>
            <person name="Wasserman M."/>
            <person name="Watts T."/>
            <person name="Wilson D."/>
            <person name="Wilson R.K."/>
            <person name="Wing R.A."/>
            <person name="Wolfner M.F."/>
            <person name="Wong A."/>
            <person name="Wong G.K."/>
            <person name="Wu C.I."/>
            <person name="Wu G."/>
            <person name="Yamamoto D."/>
            <person name="Yang H.P."/>
            <person name="Yang S.P."/>
            <person name="Yorke J.A."/>
            <person name="Yoshida K."/>
            <person name="Zdobnov E."/>
            <person name="Zhang P."/>
            <person name="Zhang Y."/>
            <person name="Zimin A.V."/>
            <person name="Baldwin J."/>
            <person name="Abdouelleil A."/>
            <person name="Abdulkadir J."/>
            <person name="Abebe A."/>
            <person name="Abera B."/>
            <person name="Abreu J."/>
            <person name="Acer S.C."/>
            <person name="Aftuck L."/>
            <person name="Alexander A."/>
            <person name="An P."/>
            <person name="Anderson E."/>
            <person name="Anderson S."/>
            <person name="Arachi H."/>
            <person name="Azer M."/>
            <person name="Bachantsang P."/>
            <person name="Barry A."/>
            <person name="Bayul T."/>
            <person name="Berlin A."/>
            <person name="Bessette D."/>
            <person name="Bloom T."/>
            <person name="Blye J."/>
            <person name="Boguslavskiy L."/>
            <person name="Bonnet C."/>
            <person name="Boukhgalter B."/>
            <person name="Bourzgui I."/>
            <person name="Brown A."/>
            <person name="Cahill P."/>
            <person name="Channer S."/>
            <person name="Cheshatsang Y."/>
            <person name="Chuda L."/>
            <person name="Citroen M."/>
            <person name="Collymore A."/>
            <person name="Cooke P."/>
            <person name="Costello M."/>
            <person name="D'Aco K."/>
            <person name="Daza R."/>
            <person name="De Haan G."/>
            <person name="DeGray S."/>
            <person name="DeMaso C."/>
            <person name="Dhargay N."/>
            <person name="Dooley K."/>
            <person name="Dooley E."/>
            <person name="Doricent M."/>
            <person name="Dorje P."/>
            <person name="Dorjee K."/>
            <person name="Dupes A."/>
            <person name="Elong R."/>
            <person name="Falk J."/>
            <person name="Farina A."/>
            <person name="Faro S."/>
            <person name="Ferguson D."/>
            <person name="Fisher S."/>
            <person name="Foley C.D."/>
            <person name="Franke A."/>
            <person name="Friedrich D."/>
            <person name="Gadbois L."/>
            <person name="Gearin G."/>
            <person name="Gearin C.R."/>
            <person name="Giannoukos G."/>
            <person name="Goode T."/>
            <person name="Graham J."/>
            <person name="Grandbois E."/>
            <person name="Grewal S."/>
            <person name="Gyaltsen K."/>
            <person name="Hafez N."/>
            <person name="Hagos B."/>
            <person name="Hall J."/>
            <person name="Henson C."/>
            <person name="Hollinger A."/>
            <person name="Honan T."/>
            <person name="Huard M.D."/>
            <person name="Hughes L."/>
            <person name="Hurhula B."/>
            <person name="Husby M.E."/>
            <person name="Kamat A."/>
            <person name="Kanga B."/>
            <person name="Kashin S."/>
            <person name="Khazanovich D."/>
            <person name="Kisner P."/>
            <person name="Lance K."/>
            <person name="Lara M."/>
            <person name="Lee W."/>
            <person name="Lennon N."/>
            <person name="Letendre F."/>
            <person name="LeVine R."/>
            <person name="Lipovsky A."/>
            <person name="Liu X."/>
            <person name="Liu J."/>
            <person name="Liu S."/>
            <person name="Lokyitsang T."/>
            <person name="Lokyitsang Y."/>
            <person name="Lubonja R."/>
            <person name="Lui A."/>
            <person name="MacDonald P."/>
            <person name="Magnisalis V."/>
            <person name="Maru K."/>
            <person name="Matthews C."/>
            <person name="McCusker W."/>
            <person name="McDonough S."/>
            <person name="Mehta T."/>
            <person name="Meldrim J."/>
            <person name="Meneus L."/>
            <person name="Mihai O."/>
            <person name="Mihalev A."/>
            <person name="Mihova T."/>
            <person name="Mittelman R."/>
            <person name="Mlenga V."/>
            <person name="Montmayeur A."/>
            <person name="Mulrain L."/>
            <person name="Navidi A."/>
            <person name="Naylor J."/>
            <person name="Negash T."/>
            <person name="Nguyen T."/>
            <person name="Nguyen N."/>
            <person name="Nicol R."/>
            <person name="Norbu C."/>
            <person name="Norbu N."/>
            <person name="Novod N."/>
            <person name="O'Neill B."/>
            <person name="Osman S."/>
            <person name="Markiewicz E."/>
            <person name="Oyono O.L."/>
            <person name="Patti C."/>
            <person name="Phunkhang P."/>
            <person name="Pierre F."/>
            <person name="Priest M."/>
            <person name="Raghuraman S."/>
            <person name="Rege F."/>
            <person name="Reyes R."/>
            <person name="Rise C."/>
            <person name="Rogov P."/>
            <person name="Ross K."/>
            <person name="Ryan E."/>
            <person name="Settipalli S."/>
            <person name="Shea T."/>
            <person name="Sherpa N."/>
            <person name="Shi L."/>
            <person name="Shih D."/>
            <person name="Sparrow T."/>
            <person name="Spaulding J."/>
            <person name="Stalker J."/>
            <person name="Stange-Thomann N."/>
            <person name="Stavropoulos S."/>
            <person name="Stone C."/>
            <person name="Strader C."/>
            <person name="Tesfaye S."/>
            <person name="Thomson T."/>
            <person name="Thoulutsang Y."/>
            <person name="Thoulutsang D."/>
            <person name="Topham K."/>
            <person name="Topping I."/>
            <person name="Tsamla T."/>
            <person name="Vassiliev H."/>
            <person name="Vo A."/>
            <person name="Wangchuk T."/>
            <person name="Wangdi T."/>
            <person name="Weiand M."/>
            <person name="Wilkinson J."/>
            <person name="Wilson A."/>
            <person name="Yadav S."/>
            <person name="Young G."/>
            <person name="Yu Q."/>
            <person name="Zembek L."/>
            <person name="Zhong D."/>
            <person name="Zimmer A."/>
            <person name="Zwirko Z."/>
            <person name="Jaffe D.B."/>
            <person name="Alvarez P."/>
            <person name="Brockman W."/>
            <person name="Butler J."/>
            <person name="Chin C."/>
            <person name="Gnerre S."/>
            <person name="Grabherr M."/>
            <person name="Kleber M."/>
            <person name="Mauceli E."/>
            <person name="MacCallum I."/>
        </authorList>
    </citation>
    <scope>NUCLEOTIDE SEQUENCE [LARGE SCALE GENOMIC DNA]</scope>
    <source>
        <strain evidence="3">Tucson 14030-0811.24</strain>
    </source>
</reference>
<proteinExistence type="predicted"/>
<accession>B4N428</accession>
<dbReference type="Proteomes" id="UP000007798">
    <property type="component" value="Unassembled WGS sequence"/>
</dbReference>
<sequence>MVAYYDDCDATLNPKTLTDWVRNFRLKRVQMRRKLRGAGSDLRVNAILSTALLQAELELRRKQQERFNRWLDMQTKFVPHGKTHCGSDAAESISNRMESEPEAAAECERREIESDLWRSELSGLDSFMRSLSGNSSNNNSTNNNNQHHHHAPHHHIHNGSNSNNGTSSNAITVNS</sequence>
<keyword evidence="3" id="KW-1185">Reference proteome</keyword>
<dbReference type="OrthoDB" id="8184679at2759"/>
<dbReference type="KEGG" id="dwi:6645490"/>
<dbReference type="OMA" id="YWVRNFR"/>
<feature type="compositionally biased region" description="Low complexity" evidence="1">
    <location>
        <begin position="130"/>
        <end position="145"/>
    </location>
</feature>
<dbReference type="EMBL" id="CH964095">
    <property type="protein sequence ID" value="EDW78902.1"/>
    <property type="molecule type" value="Genomic_DNA"/>
</dbReference>
<evidence type="ECO:0000256" key="1">
    <source>
        <dbReference type="SAM" id="MobiDB-lite"/>
    </source>
</evidence>
<dbReference type="InParanoid" id="B4N428"/>
<protein>
    <submittedName>
        <fullName evidence="2">Uncharacterized protein</fullName>
    </submittedName>
</protein>
<dbReference type="HOGENOM" id="CLU_131140_0_0_1"/>
<feature type="region of interest" description="Disordered" evidence="1">
    <location>
        <begin position="128"/>
        <end position="175"/>
    </location>
</feature>
<dbReference type="eggNOG" id="ENOG502SG06">
    <property type="taxonomic scope" value="Eukaryota"/>
</dbReference>
<feature type="compositionally biased region" description="Low complexity" evidence="1">
    <location>
        <begin position="158"/>
        <end position="175"/>
    </location>
</feature>
<dbReference type="AlphaFoldDB" id="B4N428"/>
<dbReference type="PhylomeDB" id="B4N428"/>
<feature type="compositionally biased region" description="Basic residues" evidence="1">
    <location>
        <begin position="146"/>
        <end position="157"/>
    </location>
</feature>
<name>B4N428_DROWI</name>
<evidence type="ECO:0000313" key="2">
    <source>
        <dbReference type="EMBL" id="EDW78902.1"/>
    </source>
</evidence>
<organism evidence="2 3">
    <name type="scientific">Drosophila willistoni</name>
    <name type="common">Fruit fly</name>
    <dbReference type="NCBI Taxonomy" id="7260"/>
    <lineage>
        <taxon>Eukaryota</taxon>
        <taxon>Metazoa</taxon>
        <taxon>Ecdysozoa</taxon>
        <taxon>Arthropoda</taxon>
        <taxon>Hexapoda</taxon>
        <taxon>Insecta</taxon>
        <taxon>Pterygota</taxon>
        <taxon>Neoptera</taxon>
        <taxon>Endopterygota</taxon>
        <taxon>Diptera</taxon>
        <taxon>Brachycera</taxon>
        <taxon>Muscomorpha</taxon>
        <taxon>Ephydroidea</taxon>
        <taxon>Drosophilidae</taxon>
        <taxon>Drosophila</taxon>
        <taxon>Sophophora</taxon>
    </lineage>
</organism>